<dbReference type="AlphaFoldDB" id="A0AAW1PE21"/>
<dbReference type="PANTHER" id="PTHR35100">
    <property type="entry name" value="FOLD PROTEIN"/>
    <property type="match status" value="1"/>
</dbReference>
<feature type="region of interest" description="Disordered" evidence="1">
    <location>
        <begin position="71"/>
        <end position="105"/>
    </location>
</feature>
<reference evidence="2 3" key="1">
    <citation type="journal article" date="2024" name="Nat. Commun.">
        <title>Phylogenomics reveals the evolutionary origins of lichenization in chlorophyte algae.</title>
        <authorList>
            <person name="Puginier C."/>
            <person name="Libourel C."/>
            <person name="Otte J."/>
            <person name="Skaloud P."/>
            <person name="Haon M."/>
            <person name="Grisel S."/>
            <person name="Petersen M."/>
            <person name="Berrin J.G."/>
            <person name="Delaux P.M."/>
            <person name="Dal Grande F."/>
            <person name="Keller J."/>
        </authorList>
    </citation>
    <scope>NUCLEOTIDE SEQUENCE [LARGE SCALE GENOMIC DNA]</scope>
    <source>
        <strain evidence="2 3">SAG 2043</strain>
    </source>
</reference>
<protein>
    <submittedName>
        <fullName evidence="2">Uncharacterized protein</fullName>
    </submittedName>
</protein>
<dbReference type="InterPro" id="IPR025585">
    <property type="entry name" value="PSII_Psb27"/>
</dbReference>
<name>A0AAW1PE21_9CHLO</name>
<dbReference type="Gene3D" id="1.20.58.810">
    <property type="entry name" value="Photosystem II Pbs27"/>
    <property type="match status" value="1"/>
</dbReference>
<proteinExistence type="inferred from homology"/>
<dbReference type="GO" id="GO:0009523">
    <property type="term" value="C:photosystem II"/>
    <property type="evidence" value="ECO:0007669"/>
    <property type="project" value="InterPro"/>
</dbReference>
<accession>A0AAW1PE21</accession>
<dbReference type="PANTHER" id="PTHR35100:SF1">
    <property type="entry name" value="F15H11.13 PROTEIN"/>
    <property type="match status" value="1"/>
</dbReference>
<dbReference type="EMBL" id="JALJOR010000013">
    <property type="protein sequence ID" value="KAK9806731.1"/>
    <property type="molecule type" value="Genomic_DNA"/>
</dbReference>
<gene>
    <name evidence="2" type="ORF">WJX72_000866</name>
</gene>
<feature type="compositionally biased region" description="Low complexity" evidence="1">
    <location>
        <begin position="72"/>
        <end position="94"/>
    </location>
</feature>
<evidence type="ECO:0000256" key="1">
    <source>
        <dbReference type="SAM" id="MobiDB-lite"/>
    </source>
</evidence>
<dbReference type="GO" id="GO:0010206">
    <property type="term" value="P:photosystem II repair"/>
    <property type="evidence" value="ECO:0007669"/>
    <property type="project" value="InterPro"/>
</dbReference>
<dbReference type="Proteomes" id="UP001489004">
    <property type="component" value="Unassembled WGS sequence"/>
</dbReference>
<dbReference type="HAMAP" id="MF_01481">
    <property type="entry name" value="PSII_Psb27"/>
    <property type="match status" value="1"/>
</dbReference>
<dbReference type="Pfam" id="PF13326">
    <property type="entry name" value="PSII_Pbs27"/>
    <property type="match status" value="1"/>
</dbReference>
<dbReference type="GO" id="GO:0010207">
    <property type="term" value="P:photosystem II assembly"/>
    <property type="evidence" value="ECO:0007669"/>
    <property type="project" value="InterPro"/>
</dbReference>
<evidence type="ECO:0000313" key="3">
    <source>
        <dbReference type="Proteomes" id="UP001489004"/>
    </source>
</evidence>
<organism evidence="2 3">
    <name type="scientific">[Myrmecia] bisecta</name>
    <dbReference type="NCBI Taxonomy" id="41462"/>
    <lineage>
        <taxon>Eukaryota</taxon>
        <taxon>Viridiplantae</taxon>
        <taxon>Chlorophyta</taxon>
        <taxon>core chlorophytes</taxon>
        <taxon>Trebouxiophyceae</taxon>
        <taxon>Trebouxiales</taxon>
        <taxon>Trebouxiaceae</taxon>
        <taxon>Myrmecia</taxon>
    </lineage>
</organism>
<keyword evidence="3" id="KW-1185">Reference proteome</keyword>
<sequence length="444" mass="47888">MPQFRPLTASISLCVSLADQAGSLVSRNLRRVRLPQPPARQSHPQPLHPSKAGHAAHLDELYTLTGETFGKQVQPQQQPTVVRRLRSQARQSLRPKGPGGNDRTMRERSINVLTSLPFMFVGHQTMRDRQTSEGRRFGATLVTVGVAASAYHAASGRLRTHLRKLDYWTIALSSTSMVKALFPQGSKALQASSLASLALTPFLPFVVSTVNTGIMEVEFARRALSHKCIRPAYRRHAVTAGAGFICADGRPTNREAAALDSQRRGVLLGLGSALLLLPAQQASAGFGWDGSSSAIGSCALGEAGDECRKAVLLKDKADVSSYGASSSATKATTATGVPVAEMSDEYTLATLELGEAIEKYASLDLYDPQRVKVIQLLKKDGAAWASKYARGGSARKLSARRFYISIDALQGHIASNGFAPFPKQKLAVILKNWEETKQLLAEGR</sequence>
<evidence type="ECO:0000313" key="2">
    <source>
        <dbReference type="EMBL" id="KAK9806731.1"/>
    </source>
</evidence>
<dbReference type="InterPro" id="IPR038450">
    <property type="entry name" value="PSII_Psb27_sf"/>
</dbReference>
<comment type="caution">
    <text evidence="2">The sequence shown here is derived from an EMBL/GenBank/DDBJ whole genome shotgun (WGS) entry which is preliminary data.</text>
</comment>